<accession>A0A3D8K2G9</accession>
<dbReference type="Proteomes" id="UP000256838">
    <property type="component" value="Unassembled WGS sequence"/>
</dbReference>
<dbReference type="AlphaFoldDB" id="A0A3D8K2G9"/>
<reference evidence="3 4" key="1">
    <citation type="submission" date="2018-08" db="EMBL/GenBank/DDBJ databases">
        <title>Paraburkholderia sp. DHOM06 isolated from forest soil.</title>
        <authorList>
            <person name="Gao Z.-H."/>
            <person name="Qiu L.-H."/>
        </authorList>
    </citation>
    <scope>NUCLEOTIDE SEQUENCE [LARGE SCALE GENOMIC DNA]</scope>
    <source>
        <strain evidence="3 4">DHOM06</strain>
    </source>
</reference>
<dbReference type="InterPro" id="IPR006015">
    <property type="entry name" value="Universal_stress_UspA"/>
</dbReference>
<dbReference type="PANTHER" id="PTHR46268">
    <property type="entry name" value="STRESS RESPONSE PROTEIN NHAX"/>
    <property type="match status" value="1"/>
</dbReference>
<evidence type="ECO:0000256" key="1">
    <source>
        <dbReference type="ARBA" id="ARBA00008791"/>
    </source>
</evidence>
<proteinExistence type="inferred from homology"/>
<evidence type="ECO:0000313" key="3">
    <source>
        <dbReference type="EMBL" id="RDU99350.1"/>
    </source>
</evidence>
<evidence type="ECO:0000313" key="4">
    <source>
        <dbReference type="Proteomes" id="UP000256838"/>
    </source>
</evidence>
<dbReference type="InterPro" id="IPR014729">
    <property type="entry name" value="Rossmann-like_a/b/a_fold"/>
</dbReference>
<dbReference type="RefSeq" id="WP_115533325.1">
    <property type="nucleotide sequence ID" value="NZ_QRGA01000005.1"/>
</dbReference>
<gene>
    <name evidence="3" type="ORF">DWV00_09600</name>
</gene>
<dbReference type="PANTHER" id="PTHR46268:SF6">
    <property type="entry name" value="UNIVERSAL STRESS PROTEIN UP12"/>
    <property type="match status" value="1"/>
</dbReference>
<dbReference type="InterPro" id="IPR006016">
    <property type="entry name" value="UspA"/>
</dbReference>
<comment type="similarity">
    <text evidence="1">Belongs to the universal stress protein A family.</text>
</comment>
<protein>
    <submittedName>
        <fullName evidence="3">Universal stress protein</fullName>
    </submittedName>
</protein>
<dbReference type="CDD" id="cd00293">
    <property type="entry name" value="USP-like"/>
    <property type="match status" value="1"/>
</dbReference>
<keyword evidence="4" id="KW-1185">Reference proteome</keyword>
<feature type="domain" description="UspA" evidence="2">
    <location>
        <begin position="1"/>
        <end position="146"/>
    </location>
</feature>
<comment type="caution">
    <text evidence="3">The sequence shown here is derived from an EMBL/GenBank/DDBJ whole genome shotgun (WGS) entry which is preliminary data.</text>
</comment>
<dbReference type="OrthoDB" id="8547832at2"/>
<dbReference type="Gene3D" id="3.40.50.620">
    <property type="entry name" value="HUPs"/>
    <property type="match status" value="1"/>
</dbReference>
<sequence length="168" mass="18329">MYTRILVPMDGSSTAQRAFDHALAMARECHAELIPLYVVDVPMVAYEAPGFDPTIVREALLQTGEQLKKETGAAMKRDDVKGTPRVVEADKPGANIPERILEEARATHCDLVVMGTHGRRGVKRLMLGSVAERFTRMSCCPVLLVPGSIEGAAETQDAADNRTKQVLL</sequence>
<dbReference type="SUPFAM" id="SSF52402">
    <property type="entry name" value="Adenine nucleotide alpha hydrolases-like"/>
    <property type="match status" value="1"/>
</dbReference>
<dbReference type="EMBL" id="QRGA01000005">
    <property type="protein sequence ID" value="RDU99350.1"/>
    <property type="molecule type" value="Genomic_DNA"/>
</dbReference>
<name>A0A3D8K2G9_9BURK</name>
<evidence type="ECO:0000259" key="2">
    <source>
        <dbReference type="Pfam" id="PF00582"/>
    </source>
</evidence>
<dbReference type="PRINTS" id="PR01438">
    <property type="entry name" value="UNVRSLSTRESS"/>
</dbReference>
<organism evidence="3 4">
    <name type="scientific">Trinickia dinghuensis</name>
    <dbReference type="NCBI Taxonomy" id="2291023"/>
    <lineage>
        <taxon>Bacteria</taxon>
        <taxon>Pseudomonadati</taxon>
        <taxon>Pseudomonadota</taxon>
        <taxon>Betaproteobacteria</taxon>
        <taxon>Burkholderiales</taxon>
        <taxon>Burkholderiaceae</taxon>
        <taxon>Trinickia</taxon>
    </lineage>
</organism>
<dbReference type="Pfam" id="PF00582">
    <property type="entry name" value="Usp"/>
    <property type="match status" value="1"/>
</dbReference>